<dbReference type="InterPro" id="IPR001451">
    <property type="entry name" value="Hexapep"/>
</dbReference>
<name>A0A2A5WH17_9GAMM</name>
<evidence type="ECO:0000256" key="5">
    <source>
        <dbReference type="ARBA" id="ARBA00023098"/>
    </source>
</evidence>
<feature type="domain" description="UDP-3-O-[3-hydroxymyristoyl] glucosamine N-acyltransferase non-repeat region" evidence="8">
    <location>
        <begin position="27"/>
        <end position="92"/>
    </location>
</feature>
<keyword evidence="2 7" id="KW-0441">Lipid A biosynthesis</keyword>
<dbReference type="GO" id="GO:0009245">
    <property type="term" value="P:lipid A biosynthetic process"/>
    <property type="evidence" value="ECO:0007669"/>
    <property type="project" value="UniProtKB-UniRule"/>
</dbReference>
<feature type="domain" description="Mannose-1-phosphate guanyltransferase C-terminal" evidence="9">
    <location>
        <begin position="105"/>
        <end position="184"/>
    </location>
</feature>
<evidence type="ECO:0000256" key="7">
    <source>
        <dbReference type="HAMAP-Rule" id="MF_00523"/>
    </source>
</evidence>
<evidence type="ECO:0000256" key="6">
    <source>
        <dbReference type="ARBA" id="ARBA00023315"/>
    </source>
</evidence>
<dbReference type="HAMAP" id="MF_00523">
    <property type="entry name" value="LpxD"/>
    <property type="match status" value="1"/>
</dbReference>
<dbReference type="GO" id="GO:0016020">
    <property type="term" value="C:membrane"/>
    <property type="evidence" value="ECO:0007669"/>
    <property type="project" value="GOC"/>
</dbReference>
<comment type="pathway">
    <text evidence="7">Bacterial outer membrane biogenesis; LPS lipid A biosynthesis.</text>
</comment>
<dbReference type="PANTHER" id="PTHR43378:SF2">
    <property type="entry name" value="UDP-3-O-ACYLGLUCOSAMINE N-ACYLTRANSFERASE 1, MITOCHONDRIAL-RELATED"/>
    <property type="match status" value="1"/>
</dbReference>
<dbReference type="EC" id="2.3.1.191" evidence="7"/>
<dbReference type="SUPFAM" id="SSF51161">
    <property type="entry name" value="Trimeric LpxA-like enzymes"/>
    <property type="match status" value="1"/>
</dbReference>
<comment type="catalytic activity">
    <reaction evidence="7">
        <text>a UDP-3-O-[(3R)-3-hydroxyacyl]-alpha-D-glucosamine + a (3R)-hydroxyacyl-[ACP] = a UDP-2-N,3-O-bis[(3R)-3-hydroxyacyl]-alpha-D-glucosamine + holo-[ACP] + H(+)</text>
        <dbReference type="Rhea" id="RHEA:53836"/>
        <dbReference type="Rhea" id="RHEA-COMP:9685"/>
        <dbReference type="Rhea" id="RHEA-COMP:9945"/>
        <dbReference type="ChEBI" id="CHEBI:15378"/>
        <dbReference type="ChEBI" id="CHEBI:64479"/>
        <dbReference type="ChEBI" id="CHEBI:78827"/>
        <dbReference type="ChEBI" id="CHEBI:137740"/>
        <dbReference type="ChEBI" id="CHEBI:137748"/>
        <dbReference type="EC" id="2.3.1.191"/>
    </reaction>
</comment>
<evidence type="ECO:0000256" key="2">
    <source>
        <dbReference type="ARBA" id="ARBA00022556"/>
    </source>
</evidence>
<keyword evidence="5 7" id="KW-0443">Lipid metabolism</keyword>
<feature type="active site" description="Proton acceptor" evidence="7">
    <location>
        <position position="242"/>
    </location>
</feature>
<dbReference type="GO" id="GO:0016410">
    <property type="term" value="F:N-acyltransferase activity"/>
    <property type="evidence" value="ECO:0007669"/>
    <property type="project" value="InterPro"/>
</dbReference>
<dbReference type="GO" id="GO:0103118">
    <property type="term" value="F:UDP-3-O-[(3R)-3-hydroxyacyl]-glucosamine N-acyltransferase activity"/>
    <property type="evidence" value="ECO:0007669"/>
    <property type="project" value="UniProtKB-EC"/>
</dbReference>
<dbReference type="Pfam" id="PF04613">
    <property type="entry name" value="LpxD"/>
    <property type="match status" value="1"/>
</dbReference>
<gene>
    <name evidence="7 10" type="primary">lpxD</name>
    <name evidence="10" type="ORF">CNF02_01570</name>
</gene>
<dbReference type="InterPro" id="IPR020573">
    <property type="entry name" value="UDP_GlcNAc_AcTrfase_non-rep"/>
</dbReference>
<comment type="caution">
    <text evidence="10">The sequence shown here is derived from an EMBL/GenBank/DDBJ whole genome shotgun (WGS) entry which is preliminary data.</text>
</comment>
<evidence type="ECO:0000256" key="3">
    <source>
        <dbReference type="ARBA" id="ARBA00022679"/>
    </source>
</evidence>
<dbReference type="InterPro" id="IPR007691">
    <property type="entry name" value="LpxD"/>
</dbReference>
<dbReference type="Pfam" id="PF14602">
    <property type="entry name" value="Hexapep_2"/>
    <property type="match status" value="1"/>
</dbReference>
<accession>A0A2A5WH17</accession>
<dbReference type="AlphaFoldDB" id="A0A2A5WH17"/>
<dbReference type="Pfam" id="PF00132">
    <property type="entry name" value="Hexapep"/>
    <property type="match status" value="1"/>
</dbReference>
<dbReference type="UniPathway" id="UPA00973"/>
<protein>
    <recommendedName>
        <fullName evidence="7">UDP-3-O-acylglucosamine N-acyltransferase</fullName>
        <ecNumber evidence="7">2.3.1.191</ecNumber>
    </recommendedName>
</protein>
<comment type="function">
    <text evidence="7">Catalyzes the N-acylation of UDP-3-O-acylglucosamine using 3-hydroxyacyl-ACP as the acyl donor. Is involved in the biosynthesis of lipid A, a phosphorylated glycolipid that anchors the lipopolysaccharide to the outer membrane of the cell.</text>
</comment>
<dbReference type="Gene3D" id="1.20.5.170">
    <property type="match status" value="1"/>
</dbReference>
<evidence type="ECO:0000259" key="9">
    <source>
        <dbReference type="Pfam" id="PF25087"/>
    </source>
</evidence>
<evidence type="ECO:0000256" key="1">
    <source>
        <dbReference type="ARBA" id="ARBA00022516"/>
    </source>
</evidence>
<dbReference type="Gene3D" id="2.160.10.10">
    <property type="entry name" value="Hexapeptide repeat proteins"/>
    <property type="match status" value="1"/>
</dbReference>
<organism evidence="10 11">
    <name type="scientific">OM182 bacterium MED-G28</name>
    <dbReference type="NCBI Taxonomy" id="1986256"/>
    <lineage>
        <taxon>Bacteria</taxon>
        <taxon>Pseudomonadati</taxon>
        <taxon>Pseudomonadota</taxon>
        <taxon>Gammaproteobacteria</taxon>
        <taxon>OMG group</taxon>
        <taxon>OM182 clade</taxon>
    </lineage>
</organism>
<dbReference type="EMBL" id="NTJZ01000001">
    <property type="protein sequence ID" value="PDH35426.1"/>
    <property type="molecule type" value="Genomic_DNA"/>
</dbReference>
<dbReference type="Gene3D" id="3.40.1390.10">
    <property type="entry name" value="MurE/MurF, N-terminal domain"/>
    <property type="match status" value="1"/>
</dbReference>
<comment type="similarity">
    <text evidence="7">Belongs to the transferase hexapeptide repeat family. LpxD subfamily.</text>
</comment>
<keyword evidence="1 7" id="KW-0444">Lipid biosynthesis</keyword>
<dbReference type="NCBIfam" id="TIGR01853">
    <property type="entry name" value="lipid_A_lpxD"/>
    <property type="match status" value="1"/>
</dbReference>
<keyword evidence="3 7" id="KW-0808">Transferase</keyword>
<dbReference type="Pfam" id="PF25087">
    <property type="entry name" value="GMPPB_C"/>
    <property type="match status" value="1"/>
</dbReference>
<proteinExistence type="inferred from homology"/>
<evidence type="ECO:0000313" key="11">
    <source>
        <dbReference type="Proteomes" id="UP000219329"/>
    </source>
</evidence>
<reference evidence="10 11" key="1">
    <citation type="submission" date="2017-08" db="EMBL/GenBank/DDBJ databases">
        <title>Fine stratification of microbial communities through a metagenomic profile of the photic zone.</title>
        <authorList>
            <person name="Haro-Moreno J.M."/>
            <person name="Lopez-Perez M."/>
            <person name="De La Torre J."/>
            <person name="Picazo A."/>
            <person name="Camacho A."/>
            <person name="Rodriguez-Valera F."/>
        </authorList>
    </citation>
    <scope>NUCLEOTIDE SEQUENCE [LARGE SCALE GENOMIC DNA]</scope>
    <source>
        <strain evidence="10">MED-G28</strain>
    </source>
</reference>
<comment type="subunit">
    <text evidence="7">Homotrimer.</text>
</comment>
<evidence type="ECO:0000259" key="8">
    <source>
        <dbReference type="Pfam" id="PF04613"/>
    </source>
</evidence>
<dbReference type="InterPro" id="IPR011004">
    <property type="entry name" value="Trimer_LpxA-like_sf"/>
</dbReference>
<dbReference type="Proteomes" id="UP000219329">
    <property type="component" value="Unassembled WGS sequence"/>
</dbReference>
<dbReference type="InterPro" id="IPR056729">
    <property type="entry name" value="GMPPB_C"/>
</dbReference>
<keyword evidence="6 7" id="KW-0012">Acyltransferase</keyword>
<keyword evidence="4 7" id="KW-0677">Repeat</keyword>
<sequence>MVHNKRFTLGEIATLLNLQLVGDGQCIISSLGTLENAVAGQLSFLSNPSYARQLKACNASAVIVEAKYAASCKYNALISKTPYVSFAEATALFDDAPIREASVHPSASIHETADLADSVYIGPNVVIEANVKIGETCSIGSGCFLGENVELGSNCDLHSNVSIYHRVTIGDNAIIHSGSVIGADGFGFAFDGEKSVKIRQLGGVDIGNDVEIGTCSSIDRGALEDTVISDGVKIDNQVQIGHNCKIGENSIICGCTGIAGSVTIGKHCVMGGGSGAVGHISIADKVHVSARTLVSESISEPGVYSSGTWHMKTSEWKRSNIHFKQLDSIVKRLKKLEKKPDKSSN</sequence>
<evidence type="ECO:0000313" key="10">
    <source>
        <dbReference type="EMBL" id="PDH35426.1"/>
    </source>
</evidence>
<dbReference type="PANTHER" id="PTHR43378">
    <property type="entry name" value="UDP-3-O-ACYLGLUCOSAMINE N-ACYLTRANSFERASE"/>
    <property type="match status" value="1"/>
</dbReference>
<dbReference type="CDD" id="cd03352">
    <property type="entry name" value="LbH_LpxD"/>
    <property type="match status" value="1"/>
</dbReference>
<dbReference type="NCBIfam" id="NF002060">
    <property type="entry name" value="PRK00892.1"/>
    <property type="match status" value="1"/>
</dbReference>
<evidence type="ECO:0000256" key="4">
    <source>
        <dbReference type="ARBA" id="ARBA00022737"/>
    </source>
</evidence>